<dbReference type="PROSITE" id="PS01129">
    <property type="entry name" value="PSI_RLU"/>
    <property type="match status" value="1"/>
</dbReference>
<gene>
    <name evidence="3" type="ordered locus">SpiGrapes_0782</name>
</gene>
<dbReference type="InterPro" id="IPR020103">
    <property type="entry name" value="PsdUridine_synth_cat_dom_sf"/>
</dbReference>
<accession>G8QQ39</accession>
<dbReference type="InterPro" id="IPR006145">
    <property type="entry name" value="PsdUridine_synth_RsuA/RluA"/>
</dbReference>
<dbReference type="InterPro" id="IPR050188">
    <property type="entry name" value="RluA_PseudoU_synthase"/>
</dbReference>
<dbReference type="Proteomes" id="UP000005632">
    <property type="component" value="Chromosome"/>
</dbReference>
<dbReference type="eggNOG" id="COG0564">
    <property type="taxonomic scope" value="Bacteria"/>
</dbReference>
<dbReference type="GO" id="GO:0009982">
    <property type="term" value="F:pseudouridine synthase activity"/>
    <property type="evidence" value="ECO:0007669"/>
    <property type="project" value="InterPro"/>
</dbReference>
<evidence type="ECO:0000313" key="3">
    <source>
        <dbReference type="EMBL" id="AEV28616.1"/>
    </source>
</evidence>
<organism evidence="3 4">
    <name type="scientific">Sphaerochaeta pleomorpha (strain ATCC BAA-1885 / DSM 22778 / Grapes)</name>
    <dbReference type="NCBI Taxonomy" id="158190"/>
    <lineage>
        <taxon>Bacteria</taxon>
        <taxon>Pseudomonadati</taxon>
        <taxon>Spirochaetota</taxon>
        <taxon>Spirochaetia</taxon>
        <taxon>Spirochaetales</taxon>
        <taxon>Sphaerochaetaceae</taxon>
        <taxon>Sphaerochaeta</taxon>
    </lineage>
</organism>
<evidence type="ECO:0000259" key="2">
    <source>
        <dbReference type="Pfam" id="PF00849"/>
    </source>
</evidence>
<feature type="domain" description="Pseudouridine synthase RsuA/RluA-like" evidence="2">
    <location>
        <begin position="23"/>
        <end position="208"/>
    </location>
</feature>
<protein>
    <submittedName>
        <fullName evidence="3">23S RNA-specific pseudouridylate synthase</fullName>
    </submittedName>
</protein>
<dbReference type="PANTHER" id="PTHR21600">
    <property type="entry name" value="MITOCHONDRIAL RNA PSEUDOURIDINE SYNTHASE"/>
    <property type="match status" value="1"/>
</dbReference>
<dbReference type="KEGG" id="sgp:SpiGrapes_0782"/>
<sequence>MLYWYYMETDFTLSVVHEDPAFLVVDKQACLPTVPLKEDPPEKITLLSLVSKQYPEVLLACGQNAWEGGVLHRLDTATSGLVVIARTQEAYHSLKHIQKADLFWKEYVALSSLHTDVPRPGFPPYPYGDPVLGGGKEIAIGSLFRRYGENRREVRPVSMDSSKQLLDKTSGTWYITKVCYSGKTESGANQFTCRLSSGFRHQVRVHMAWSGWPLDGDTVYHGKQAPNLALRAVAVRFLHPVTQEQIEIRVQ</sequence>
<keyword evidence="4" id="KW-1185">Reference proteome</keyword>
<evidence type="ECO:0000313" key="4">
    <source>
        <dbReference type="Proteomes" id="UP000005632"/>
    </source>
</evidence>
<dbReference type="PANTHER" id="PTHR21600:SF87">
    <property type="entry name" value="RNA PSEUDOURIDYLATE SYNTHASE DOMAIN-CONTAINING PROTEIN 1"/>
    <property type="match status" value="1"/>
</dbReference>
<reference evidence="3 4" key="1">
    <citation type="submission" date="2011-11" db="EMBL/GenBank/DDBJ databases">
        <title>Complete sequence of Spirochaeta sp. grapes.</title>
        <authorList>
            <consortium name="US DOE Joint Genome Institute"/>
            <person name="Lucas S."/>
            <person name="Han J."/>
            <person name="Lapidus A."/>
            <person name="Cheng J.-F."/>
            <person name="Goodwin L."/>
            <person name="Pitluck S."/>
            <person name="Peters L."/>
            <person name="Ovchinnikova G."/>
            <person name="Munk A.C."/>
            <person name="Detter J.C."/>
            <person name="Han C."/>
            <person name="Tapia R."/>
            <person name="Land M."/>
            <person name="Hauser L."/>
            <person name="Kyrpides N."/>
            <person name="Ivanova N."/>
            <person name="Pagani I."/>
            <person name="Ritalahtilisa K."/>
            <person name="Loeffler F."/>
            <person name="Woyke T."/>
        </authorList>
    </citation>
    <scope>NUCLEOTIDE SEQUENCE [LARGE SCALE GENOMIC DNA]</scope>
    <source>
        <strain evidence="4">ATCC BAA-1885 / DSM 22778 / Grapes</strain>
    </source>
</reference>
<dbReference type="GO" id="GO:0140098">
    <property type="term" value="F:catalytic activity, acting on RNA"/>
    <property type="evidence" value="ECO:0007669"/>
    <property type="project" value="UniProtKB-ARBA"/>
</dbReference>
<name>G8QQ39_SPHPG</name>
<dbReference type="EMBL" id="CP003155">
    <property type="protein sequence ID" value="AEV28616.1"/>
    <property type="molecule type" value="Genomic_DNA"/>
</dbReference>
<dbReference type="GO" id="GO:0003723">
    <property type="term" value="F:RNA binding"/>
    <property type="evidence" value="ECO:0007669"/>
    <property type="project" value="InterPro"/>
</dbReference>
<evidence type="ECO:0000256" key="1">
    <source>
        <dbReference type="ARBA" id="ARBA00010876"/>
    </source>
</evidence>
<dbReference type="HOGENOM" id="CLU_016902_11_2_12"/>
<dbReference type="Pfam" id="PF00849">
    <property type="entry name" value="PseudoU_synth_2"/>
    <property type="match status" value="1"/>
</dbReference>
<dbReference type="InterPro" id="IPR006224">
    <property type="entry name" value="PsdUridine_synth_RluA-like_CS"/>
</dbReference>
<dbReference type="AlphaFoldDB" id="G8QQ39"/>
<dbReference type="Gene3D" id="3.30.2350.10">
    <property type="entry name" value="Pseudouridine synthase"/>
    <property type="match status" value="1"/>
</dbReference>
<dbReference type="STRING" id="158190.SpiGrapes_0782"/>
<dbReference type="SUPFAM" id="SSF55120">
    <property type="entry name" value="Pseudouridine synthase"/>
    <property type="match status" value="1"/>
</dbReference>
<dbReference type="GO" id="GO:0000455">
    <property type="term" value="P:enzyme-directed rRNA pseudouridine synthesis"/>
    <property type="evidence" value="ECO:0007669"/>
    <property type="project" value="TreeGrafter"/>
</dbReference>
<proteinExistence type="inferred from homology"/>
<comment type="similarity">
    <text evidence="1">Belongs to the pseudouridine synthase RluA family.</text>
</comment>